<evidence type="ECO:0000313" key="7">
    <source>
        <dbReference type="Proteomes" id="UP000831113"/>
    </source>
</evidence>
<feature type="region of interest" description="Disordered" evidence="4">
    <location>
        <begin position="1"/>
        <end position="44"/>
    </location>
</feature>
<keyword evidence="7" id="KW-1185">Reference proteome</keyword>
<dbReference type="InterPro" id="IPR005872">
    <property type="entry name" value="SUI1_arc_bac"/>
</dbReference>
<keyword evidence="2" id="KW-0810">Translation regulation</keyword>
<dbReference type="InterPro" id="IPR050318">
    <property type="entry name" value="DENR/SUI1_TIF"/>
</dbReference>
<keyword evidence="6" id="KW-0396">Initiation factor</keyword>
<gene>
    <name evidence="6" type="ORF">MTX78_13140</name>
</gene>
<organism evidence="6 7">
    <name type="scientific">Hymenobacter tibetensis</name>
    <dbReference type="NCBI Taxonomy" id="497967"/>
    <lineage>
        <taxon>Bacteria</taxon>
        <taxon>Pseudomonadati</taxon>
        <taxon>Bacteroidota</taxon>
        <taxon>Cytophagia</taxon>
        <taxon>Cytophagales</taxon>
        <taxon>Hymenobacteraceae</taxon>
        <taxon>Hymenobacter</taxon>
    </lineage>
</organism>
<dbReference type="GO" id="GO:0003743">
    <property type="term" value="F:translation initiation factor activity"/>
    <property type="evidence" value="ECO:0007669"/>
    <property type="project" value="UniProtKB-KW"/>
</dbReference>
<feature type="domain" description="SUI1" evidence="5">
    <location>
        <begin position="46"/>
        <end position="106"/>
    </location>
</feature>
<name>A0ABY4CS43_9BACT</name>
<evidence type="ECO:0000256" key="4">
    <source>
        <dbReference type="SAM" id="MobiDB-lite"/>
    </source>
</evidence>
<evidence type="ECO:0000256" key="3">
    <source>
        <dbReference type="ARBA" id="ARBA00022917"/>
    </source>
</evidence>
<dbReference type="InterPro" id="IPR001950">
    <property type="entry name" value="SUI1"/>
</dbReference>
<dbReference type="Pfam" id="PF01253">
    <property type="entry name" value="SUI1"/>
    <property type="match status" value="1"/>
</dbReference>
<dbReference type="PROSITE" id="PS50296">
    <property type="entry name" value="SUI1"/>
    <property type="match status" value="1"/>
</dbReference>
<evidence type="ECO:0000256" key="1">
    <source>
        <dbReference type="ARBA" id="ARBA00005422"/>
    </source>
</evidence>
<dbReference type="PANTHER" id="PTHR12789:SF0">
    <property type="entry name" value="DENSITY-REGULATED PROTEIN"/>
    <property type="match status" value="1"/>
</dbReference>
<dbReference type="PANTHER" id="PTHR12789">
    <property type="entry name" value="DENSITY-REGULATED PROTEIN HOMOLOG"/>
    <property type="match status" value="1"/>
</dbReference>
<dbReference type="InterPro" id="IPR036877">
    <property type="entry name" value="SUI1_dom_sf"/>
</dbReference>
<comment type="similarity">
    <text evidence="1">Belongs to the SUI1 family.</text>
</comment>
<accession>A0ABY4CS43</accession>
<dbReference type="SUPFAM" id="SSF55159">
    <property type="entry name" value="eIF1-like"/>
    <property type="match status" value="1"/>
</dbReference>
<keyword evidence="3" id="KW-0648">Protein biosynthesis</keyword>
<evidence type="ECO:0000256" key="2">
    <source>
        <dbReference type="ARBA" id="ARBA00022845"/>
    </source>
</evidence>
<feature type="compositionally biased region" description="Basic and acidic residues" evidence="4">
    <location>
        <begin position="1"/>
        <end position="10"/>
    </location>
</feature>
<dbReference type="Proteomes" id="UP000831113">
    <property type="component" value="Chromosome"/>
</dbReference>
<dbReference type="CDD" id="cd11567">
    <property type="entry name" value="YciH_like"/>
    <property type="match status" value="1"/>
</dbReference>
<evidence type="ECO:0000313" key="6">
    <source>
        <dbReference type="EMBL" id="UOG73071.1"/>
    </source>
</evidence>
<sequence>MKADKNRREGVVYSTNPDFEYQSGDEQEAATLPPQQQNLRVQLDKKSRGGKQVTLVTGFVGQDADLQALGKLLKTKCGVGGNAKDGEILIQGDFRDKVLAVLLEQKYKAKKAGG</sequence>
<proteinExistence type="inferred from homology"/>
<dbReference type="EMBL" id="CP094669">
    <property type="protein sequence ID" value="UOG73071.1"/>
    <property type="molecule type" value="Genomic_DNA"/>
</dbReference>
<dbReference type="Gene3D" id="3.30.780.10">
    <property type="entry name" value="SUI1-like domain"/>
    <property type="match status" value="1"/>
</dbReference>
<dbReference type="PIRSF" id="PIRSF037511">
    <property type="entry name" value="Transl_init_SUI1_pro"/>
    <property type="match status" value="1"/>
</dbReference>
<protein>
    <submittedName>
        <fullName evidence="6">Translation initiation factor</fullName>
    </submittedName>
</protein>
<dbReference type="RefSeq" id="WP_243794875.1">
    <property type="nucleotide sequence ID" value="NZ_CP094669.1"/>
</dbReference>
<reference evidence="6 7" key="1">
    <citation type="submission" date="2022-03" db="EMBL/GenBank/DDBJ databases">
        <title>Hymenobactersp. isolated from the air.</title>
        <authorList>
            <person name="Won M."/>
            <person name="Kwon S.-W."/>
        </authorList>
    </citation>
    <scope>NUCLEOTIDE SEQUENCE [LARGE SCALE GENOMIC DNA]</scope>
    <source>
        <strain evidence="6 7">KACC 21982</strain>
    </source>
</reference>
<evidence type="ECO:0000259" key="5">
    <source>
        <dbReference type="PROSITE" id="PS50296"/>
    </source>
</evidence>